<comment type="similarity">
    <text evidence="1">Belongs to the paxM FAD-dependent monooxygenase family.</text>
</comment>
<feature type="region of interest" description="Disordered" evidence="6">
    <location>
        <begin position="463"/>
        <end position="486"/>
    </location>
</feature>
<feature type="transmembrane region" description="Helical" evidence="7">
    <location>
        <begin position="20"/>
        <end position="42"/>
    </location>
</feature>
<protein>
    <recommendedName>
        <fullName evidence="8">FAD-binding domain-containing protein</fullName>
    </recommendedName>
</protein>
<keyword evidence="7" id="KW-1133">Transmembrane helix</keyword>
<feature type="domain" description="FAD-binding" evidence="8">
    <location>
        <begin position="20"/>
        <end position="380"/>
    </location>
</feature>
<gene>
    <name evidence="9" type="ORF">B5807_05877</name>
</gene>
<evidence type="ECO:0000259" key="8">
    <source>
        <dbReference type="Pfam" id="PF01494"/>
    </source>
</evidence>
<dbReference type="PANTHER" id="PTHR13789:SF242">
    <property type="entry name" value="FAD-BINDING DOMAIN-CONTAINING PROTEIN"/>
    <property type="match status" value="1"/>
</dbReference>
<keyword evidence="4" id="KW-0560">Oxidoreductase</keyword>
<keyword evidence="7" id="KW-0472">Membrane</keyword>
<evidence type="ECO:0000256" key="6">
    <source>
        <dbReference type="SAM" id="MobiDB-lite"/>
    </source>
</evidence>
<dbReference type="STRING" id="105696.A0A1Y2M3B1"/>
<dbReference type="InParanoid" id="A0A1Y2M3B1"/>
<evidence type="ECO:0000313" key="10">
    <source>
        <dbReference type="Proteomes" id="UP000193240"/>
    </source>
</evidence>
<dbReference type="AlphaFoldDB" id="A0A1Y2M3B1"/>
<keyword evidence="7" id="KW-0812">Transmembrane</keyword>
<keyword evidence="5" id="KW-0503">Monooxygenase</keyword>
<dbReference type="Proteomes" id="UP000193240">
    <property type="component" value="Unassembled WGS sequence"/>
</dbReference>
<evidence type="ECO:0000256" key="4">
    <source>
        <dbReference type="ARBA" id="ARBA00023002"/>
    </source>
</evidence>
<dbReference type="PANTHER" id="PTHR13789">
    <property type="entry name" value="MONOOXYGENASE"/>
    <property type="match status" value="1"/>
</dbReference>
<evidence type="ECO:0000256" key="7">
    <source>
        <dbReference type="SAM" id="Phobius"/>
    </source>
</evidence>
<dbReference type="InterPro" id="IPR036188">
    <property type="entry name" value="FAD/NAD-bd_sf"/>
</dbReference>
<feature type="compositionally biased region" description="Basic and acidic residues" evidence="6">
    <location>
        <begin position="463"/>
        <end position="480"/>
    </location>
</feature>
<evidence type="ECO:0000313" key="9">
    <source>
        <dbReference type="EMBL" id="OSS49708.1"/>
    </source>
</evidence>
<evidence type="ECO:0000256" key="3">
    <source>
        <dbReference type="ARBA" id="ARBA00022827"/>
    </source>
</evidence>
<dbReference type="InterPro" id="IPR050493">
    <property type="entry name" value="FAD-dep_Monooxygenase_BioMet"/>
</dbReference>
<evidence type="ECO:0000256" key="2">
    <source>
        <dbReference type="ARBA" id="ARBA00022630"/>
    </source>
</evidence>
<evidence type="ECO:0000256" key="5">
    <source>
        <dbReference type="ARBA" id="ARBA00023033"/>
    </source>
</evidence>
<dbReference type="SUPFAM" id="SSF54373">
    <property type="entry name" value="FAD-linked reductases, C-terminal domain"/>
    <property type="match status" value="1"/>
</dbReference>
<dbReference type="EMBL" id="KZ107843">
    <property type="protein sequence ID" value="OSS49708.1"/>
    <property type="molecule type" value="Genomic_DNA"/>
</dbReference>
<keyword evidence="10" id="KW-1185">Reference proteome</keyword>
<dbReference type="OMA" id="DWTHPSG"/>
<keyword evidence="3" id="KW-0274">FAD</keyword>
<evidence type="ECO:0000256" key="1">
    <source>
        <dbReference type="ARBA" id="ARBA00007992"/>
    </source>
</evidence>
<keyword evidence="2" id="KW-0285">Flavoprotein</keyword>
<dbReference type="PRINTS" id="PR00420">
    <property type="entry name" value="RNGMNOXGNASE"/>
</dbReference>
<dbReference type="GO" id="GO:0071949">
    <property type="term" value="F:FAD binding"/>
    <property type="evidence" value="ECO:0007669"/>
    <property type="project" value="InterPro"/>
</dbReference>
<sequence length="486" mass="53554">MAPSHPQGITQRHRDADSKLDVLIVGAGLGGLGAAISILLAGHTVHILESASEISEIGAGIQCLPNATRVLISWGLQTKLEKIAMKPKKVNVRGWKGELISDMDFDDYEQECGSPFWDFHRAELHAVLLGRAEELGARLSIGKRVVDVQCSSRSEEASVAVAVCADGTRYGAHLVVGADGVHSQCRELLLGRKDPPLLTGDLAYRLLLDTAPMREDPELKHFIDDPQVNYWVGPDAHAVTYLLRAGTLLNMVLLVPDDMPAGATTLAGNVQEMRALYRAWDPLIPKLLSLCTHVSKWRLTMRPQPEPSWSHPSVSFTLLGDAAHATLPYLASGAGMSIEDGHVLGLCLSAVTSRRTAEKEKALAVYERCRRERTARVVERGNLQQFLYHLHDGPEREERDALLRAFEGLEGEGRVRVSRFNEVRGGEGMDPLAWRWGGVGGWLLTYHCEEDVDRRRREVEAEAEAEEKRGGERLAREGEMGVKAVL</sequence>
<accession>A0A1Y2M3B1</accession>
<name>A0A1Y2M3B1_EPING</name>
<organism evidence="9 10">
    <name type="scientific">Epicoccum nigrum</name>
    <name type="common">Soil fungus</name>
    <name type="synonym">Epicoccum purpurascens</name>
    <dbReference type="NCBI Taxonomy" id="105696"/>
    <lineage>
        <taxon>Eukaryota</taxon>
        <taxon>Fungi</taxon>
        <taxon>Dikarya</taxon>
        <taxon>Ascomycota</taxon>
        <taxon>Pezizomycotina</taxon>
        <taxon>Dothideomycetes</taxon>
        <taxon>Pleosporomycetidae</taxon>
        <taxon>Pleosporales</taxon>
        <taxon>Pleosporineae</taxon>
        <taxon>Didymellaceae</taxon>
        <taxon>Epicoccum</taxon>
    </lineage>
</organism>
<dbReference type="Gene3D" id="3.50.50.60">
    <property type="entry name" value="FAD/NAD(P)-binding domain"/>
    <property type="match status" value="1"/>
</dbReference>
<proteinExistence type="inferred from homology"/>
<dbReference type="InterPro" id="IPR002938">
    <property type="entry name" value="FAD-bd"/>
</dbReference>
<dbReference type="GO" id="GO:0004497">
    <property type="term" value="F:monooxygenase activity"/>
    <property type="evidence" value="ECO:0007669"/>
    <property type="project" value="UniProtKB-KW"/>
</dbReference>
<dbReference type="FunFam" id="3.50.50.60:FF:000115">
    <property type="entry name" value="Salicylate hydroxylase, putative"/>
    <property type="match status" value="1"/>
</dbReference>
<dbReference type="Pfam" id="PF01494">
    <property type="entry name" value="FAD_binding_3"/>
    <property type="match status" value="1"/>
</dbReference>
<dbReference type="SUPFAM" id="SSF51905">
    <property type="entry name" value="FAD/NAD(P)-binding domain"/>
    <property type="match status" value="1"/>
</dbReference>
<reference evidence="9 10" key="1">
    <citation type="journal article" date="2017" name="Genome Announc.">
        <title>Genome sequence of the saprophytic ascomycete Epicoccum nigrum ICMP 19927 strain isolated from New Zealand.</title>
        <authorList>
            <person name="Fokin M."/>
            <person name="Fleetwood D."/>
            <person name="Weir B.S."/>
            <person name="Villas-Boas S.G."/>
        </authorList>
    </citation>
    <scope>NUCLEOTIDE SEQUENCE [LARGE SCALE GENOMIC DNA]</scope>
    <source>
        <strain evidence="9 10">ICMP 19927</strain>
    </source>
</reference>